<dbReference type="PANTHER" id="PTHR32089">
    <property type="entry name" value="METHYL-ACCEPTING CHEMOTAXIS PROTEIN MCPB"/>
    <property type="match status" value="1"/>
</dbReference>
<evidence type="ECO:0000256" key="5">
    <source>
        <dbReference type="SAM" id="Phobius"/>
    </source>
</evidence>
<dbReference type="InterPro" id="IPR013655">
    <property type="entry name" value="PAS_fold_3"/>
</dbReference>
<feature type="transmembrane region" description="Helical" evidence="5">
    <location>
        <begin position="172"/>
        <end position="190"/>
    </location>
</feature>
<dbReference type="SMART" id="SM00091">
    <property type="entry name" value="PAS"/>
    <property type="match status" value="1"/>
</dbReference>
<proteinExistence type="inferred from homology"/>
<keyword evidence="2 4" id="KW-0807">Transducer</keyword>
<evidence type="ECO:0000256" key="3">
    <source>
        <dbReference type="ARBA" id="ARBA00029447"/>
    </source>
</evidence>
<dbReference type="RefSeq" id="WP_405336235.1">
    <property type="nucleotide sequence ID" value="NZ_JBANFI010000001.1"/>
</dbReference>
<dbReference type="PROSITE" id="PS50111">
    <property type="entry name" value="CHEMOTAXIS_TRANSDUC_2"/>
    <property type="match status" value="1"/>
</dbReference>
<name>A0ABW8PUB9_9GAMM</name>
<dbReference type="SUPFAM" id="SSF58104">
    <property type="entry name" value="Methyl-accepting chemotaxis protein (MCP) signaling domain"/>
    <property type="match status" value="1"/>
</dbReference>
<dbReference type="InterPro" id="IPR035965">
    <property type="entry name" value="PAS-like_dom_sf"/>
</dbReference>
<keyword evidence="5" id="KW-1133">Transmembrane helix</keyword>
<dbReference type="Pfam" id="PF00015">
    <property type="entry name" value="MCPsignal"/>
    <property type="match status" value="1"/>
</dbReference>
<dbReference type="PROSITE" id="PS50112">
    <property type="entry name" value="PAS"/>
    <property type="match status" value="1"/>
</dbReference>
<evidence type="ECO:0000256" key="2">
    <source>
        <dbReference type="ARBA" id="ARBA00023224"/>
    </source>
</evidence>
<organism evidence="8 9">
    <name type="scientific">Marinospirillum alkalitolerans</name>
    <dbReference type="NCBI Taxonomy" id="3123374"/>
    <lineage>
        <taxon>Bacteria</taxon>
        <taxon>Pseudomonadati</taxon>
        <taxon>Pseudomonadota</taxon>
        <taxon>Gammaproteobacteria</taxon>
        <taxon>Oceanospirillales</taxon>
        <taxon>Oceanospirillaceae</taxon>
        <taxon>Marinospirillum</taxon>
    </lineage>
</organism>
<sequence>MRINQPVTNQEHLFSADEALISTTDLKGIITHCNDAFEKISGYTRAELIGQPHNLVRHPDMPAAAYERMWSYLKAGQPWMGLVKNRCKNGDFYWVNAYITPVTEKGKVIGYESVRSLPSRADVKRAEAVYAALKNNKKPALSWRRKLVYGLPPFSLTIAAWLGWQWGSFSASLWLAVMLPVCFGLLLMRFHTQSQRLAHELEGCFMDELAVPTYTSVKGTLGQQIVAIKSLKAHLNTVLVRIEDASLQVSKRTTQGAHLAQDACDSLERQSQSTNQMIESIQQLNEAIQEISSHLGQTASASEASLTQAQQGQQVAKITHQVIDQLSGRVEQISATVNELAEHTQKISLAADTIEQVAEQTNLLALNAAIEAARAGDHGRGFSVVADEVRHLASSTSESTRSIRQIVEQLRSEAAKAVDVARQGVEEAQSSVNQVNETSSMLESIAASVKSIAHSTTQMAAAVEQQASTTQTVSQGLDDISHLAQESAQSNAIAVQSMRETGQIATAMHELVMGFKR</sequence>
<dbReference type="Gene3D" id="3.30.450.20">
    <property type="entry name" value="PAS domain"/>
    <property type="match status" value="1"/>
</dbReference>
<evidence type="ECO:0000313" key="9">
    <source>
        <dbReference type="Proteomes" id="UP001621714"/>
    </source>
</evidence>
<dbReference type="Proteomes" id="UP001621714">
    <property type="component" value="Unassembled WGS sequence"/>
</dbReference>
<feature type="domain" description="Methyl-accepting transducer" evidence="6">
    <location>
        <begin position="245"/>
        <end position="481"/>
    </location>
</feature>
<evidence type="ECO:0000259" key="7">
    <source>
        <dbReference type="PROSITE" id="PS50112"/>
    </source>
</evidence>
<dbReference type="PANTHER" id="PTHR32089:SF74">
    <property type="entry name" value="METHYL-ACCEPTING CHEMOTAXIS PROTEIN AER"/>
    <property type="match status" value="1"/>
</dbReference>
<dbReference type="CDD" id="cd00130">
    <property type="entry name" value="PAS"/>
    <property type="match status" value="1"/>
</dbReference>
<reference evidence="8 9" key="1">
    <citation type="submission" date="2024-02" db="EMBL/GenBank/DDBJ databases">
        <title>Marinospirillum sp. MEB 164 isolated from Lonar lake sediment.</title>
        <authorList>
            <person name="Joshi A."/>
            <person name="Thite S."/>
        </authorList>
    </citation>
    <scope>NUCLEOTIDE SEQUENCE [LARGE SCALE GENOMIC DNA]</scope>
    <source>
        <strain evidence="8 9">MEB164</strain>
    </source>
</reference>
<keyword evidence="5" id="KW-0812">Transmembrane</keyword>
<comment type="similarity">
    <text evidence="3">Belongs to the methyl-accepting chemotaxis (MCP) protein family.</text>
</comment>
<dbReference type="InterPro" id="IPR004089">
    <property type="entry name" value="MCPsignal_dom"/>
</dbReference>
<protein>
    <submittedName>
        <fullName evidence="8">PAS domain-containing methyl-accepting chemotaxis protein</fullName>
    </submittedName>
</protein>
<feature type="domain" description="PAS" evidence="7">
    <location>
        <begin position="21"/>
        <end position="76"/>
    </location>
</feature>
<dbReference type="InterPro" id="IPR000014">
    <property type="entry name" value="PAS"/>
</dbReference>
<comment type="subcellular location">
    <subcellularLocation>
        <location evidence="1">Membrane</location>
    </subcellularLocation>
</comment>
<dbReference type="EMBL" id="JBANFI010000001">
    <property type="protein sequence ID" value="MFK7159606.1"/>
    <property type="molecule type" value="Genomic_DNA"/>
</dbReference>
<evidence type="ECO:0000256" key="4">
    <source>
        <dbReference type="PROSITE-ProRule" id="PRU00284"/>
    </source>
</evidence>
<dbReference type="Pfam" id="PF08447">
    <property type="entry name" value="PAS_3"/>
    <property type="match status" value="1"/>
</dbReference>
<dbReference type="SUPFAM" id="SSF55785">
    <property type="entry name" value="PYP-like sensor domain (PAS domain)"/>
    <property type="match status" value="1"/>
</dbReference>
<accession>A0ABW8PUB9</accession>
<evidence type="ECO:0000256" key="1">
    <source>
        <dbReference type="ARBA" id="ARBA00004370"/>
    </source>
</evidence>
<keyword evidence="9" id="KW-1185">Reference proteome</keyword>
<keyword evidence="5" id="KW-0472">Membrane</keyword>
<dbReference type="CDD" id="cd11386">
    <property type="entry name" value="MCP_signal"/>
    <property type="match status" value="1"/>
</dbReference>
<dbReference type="NCBIfam" id="TIGR00229">
    <property type="entry name" value="sensory_box"/>
    <property type="match status" value="1"/>
</dbReference>
<dbReference type="Gene3D" id="1.10.287.950">
    <property type="entry name" value="Methyl-accepting chemotaxis protein"/>
    <property type="match status" value="1"/>
</dbReference>
<evidence type="ECO:0000313" key="8">
    <source>
        <dbReference type="EMBL" id="MFK7159606.1"/>
    </source>
</evidence>
<dbReference type="PRINTS" id="PR00260">
    <property type="entry name" value="CHEMTRNSDUCR"/>
</dbReference>
<dbReference type="SMART" id="SM00283">
    <property type="entry name" value="MA"/>
    <property type="match status" value="1"/>
</dbReference>
<evidence type="ECO:0000259" key="6">
    <source>
        <dbReference type="PROSITE" id="PS50111"/>
    </source>
</evidence>
<feature type="transmembrane region" description="Helical" evidence="5">
    <location>
        <begin position="147"/>
        <end position="166"/>
    </location>
</feature>
<dbReference type="InterPro" id="IPR004090">
    <property type="entry name" value="Chemotax_Me-accpt_rcpt"/>
</dbReference>
<comment type="caution">
    <text evidence="8">The sequence shown here is derived from an EMBL/GenBank/DDBJ whole genome shotgun (WGS) entry which is preliminary data.</text>
</comment>
<gene>
    <name evidence="8" type="ORF">V6U78_00955</name>
</gene>